<protein>
    <submittedName>
        <fullName evidence="1">Uncharacterized protein</fullName>
    </submittedName>
</protein>
<evidence type="ECO:0000313" key="1">
    <source>
        <dbReference type="EMBL" id="EJF44883.1"/>
    </source>
</evidence>
<organism evidence="1 2">
    <name type="scientific">Actinomyces massiliensis F0489</name>
    <dbReference type="NCBI Taxonomy" id="1125718"/>
    <lineage>
        <taxon>Bacteria</taxon>
        <taxon>Bacillati</taxon>
        <taxon>Actinomycetota</taxon>
        <taxon>Actinomycetes</taxon>
        <taxon>Actinomycetales</taxon>
        <taxon>Actinomycetaceae</taxon>
        <taxon>Actinomyces</taxon>
    </lineage>
</organism>
<dbReference type="EMBL" id="AKFT01000104">
    <property type="protein sequence ID" value="EJF44883.1"/>
    <property type="molecule type" value="Genomic_DNA"/>
</dbReference>
<proteinExistence type="predicted"/>
<accession>J1HH92</accession>
<keyword evidence="2" id="KW-1185">Reference proteome</keyword>
<sequence>MSSIGLIGSNSCRTRSLPFMGAAVAGGESAMTEARRPP</sequence>
<comment type="caution">
    <text evidence="1">The sequence shown here is derived from an EMBL/GenBank/DDBJ whole genome shotgun (WGS) entry which is preliminary data.</text>
</comment>
<dbReference type="AlphaFoldDB" id="J1HH92"/>
<evidence type="ECO:0000313" key="2">
    <source>
        <dbReference type="Proteomes" id="UP000002941"/>
    </source>
</evidence>
<gene>
    <name evidence="1" type="ORF">HMPREF1318_1433</name>
</gene>
<dbReference type="Proteomes" id="UP000002941">
    <property type="component" value="Unassembled WGS sequence"/>
</dbReference>
<name>J1HH92_9ACTO</name>
<reference evidence="1 2" key="1">
    <citation type="submission" date="2012-05" db="EMBL/GenBank/DDBJ databases">
        <authorList>
            <person name="Harkins D.M."/>
            <person name="Madupu R."/>
            <person name="Durkin A.S."/>
            <person name="Torralba M."/>
            <person name="Methe B."/>
            <person name="Sutton G.G."/>
            <person name="Nelson K.E."/>
        </authorList>
    </citation>
    <scope>NUCLEOTIDE SEQUENCE [LARGE SCALE GENOMIC DNA]</scope>
    <source>
        <strain evidence="1 2">F0489</strain>
    </source>
</reference>